<reference evidence="2" key="2">
    <citation type="journal article" date="2015" name="Data Brief">
        <title>Shoot transcriptome of the giant reed, Arundo donax.</title>
        <authorList>
            <person name="Barrero R.A."/>
            <person name="Guerrero F.D."/>
            <person name="Moolhuijzen P."/>
            <person name="Goolsby J.A."/>
            <person name="Tidwell J."/>
            <person name="Bellgard S.E."/>
            <person name="Bellgard M.I."/>
        </authorList>
    </citation>
    <scope>NUCLEOTIDE SEQUENCE</scope>
    <source>
        <tissue evidence="2">Shoot tissue taken approximately 20 cm above the soil surface</tissue>
    </source>
</reference>
<name>A0A0A9GZ37_ARUDO</name>
<feature type="compositionally biased region" description="Basic residues" evidence="1">
    <location>
        <begin position="1"/>
        <end position="13"/>
    </location>
</feature>
<accession>A0A0A9GZ37</accession>
<organism evidence="2">
    <name type="scientific">Arundo donax</name>
    <name type="common">Giant reed</name>
    <name type="synonym">Donax arundinaceus</name>
    <dbReference type="NCBI Taxonomy" id="35708"/>
    <lineage>
        <taxon>Eukaryota</taxon>
        <taxon>Viridiplantae</taxon>
        <taxon>Streptophyta</taxon>
        <taxon>Embryophyta</taxon>
        <taxon>Tracheophyta</taxon>
        <taxon>Spermatophyta</taxon>
        <taxon>Magnoliopsida</taxon>
        <taxon>Liliopsida</taxon>
        <taxon>Poales</taxon>
        <taxon>Poaceae</taxon>
        <taxon>PACMAD clade</taxon>
        <taxon>Arundinoideae</taxon>
        <taxon>Arundineae</taxon>
        <taxon>Arundo</taxon>
    </lineage>
</organism>
<protein>
    <submittedName>
        <fullName evidence="2">Uncharacterized protein</fullName>
    </submittedName>
</protein>
<dbReference type="EMBL" id="GBRH01172033">
    <property type="protein sequence ID" value="JAE25863.1"/>
    <property type="molecule type" value="Transcribed_RNA"/>
</dbReference>
<dbReference type="AlphaFoldDB" id="A0A0A9GZ37"/>
<proteinExistence type="predicted"/>
<sequence>MFHPLHFRSHRSPRPGSDPPKHRTAATTSGAGTAGEIREHSPYPTCPRMAAAGRR</sequence>
<evidence type="ECO:0000313" key="2">
    <source>
        <dbReference type="EMBL" id="JAE25863.1"/>
    </source>
</evidence>
<feature type="compositionally biased region" description="Low complexity" evidence="1">
    <location>
        <begin position="25"/>
        <end position="35"/>
    </location>
</feature>
<evidence type="ECO:0000256" key="1">
    <source>
        <dbReference type="SAM" id="MobiDB-lite"/>
    </source>
</evidence>
<feature type="region of interest" description="Disordered" evidence="1">
    <location>
        <begin position="1"/>
        <end position="55"/>
    </location>
</feature>
<reference evidence="2" key="1">
    <citation type="submission" date="2014-09" db="EMBL/GenBank/DDBJ databases">
        <authorList>
            <person name="Magalhaes I.L.F."/>
            <person name="Oliveira U."/>
            <person name="Santos F.R."/>
            <person name="Vidigal T.H.D.A."/>
            <person name="Brescovit A.D."/>
            <person name="Santos A.J."/>
        </authorList>
    </citation>
    <scope>NUCLEOTIDE SEQUENCE</scope>
    <source>
        <tissue evidence="2">Shoot tissue taken approximately 20 cm above the soil surface</tissue>
    </source>
</reference>